<gene>
    <name evidence="2" type="ORF">Msi02_52060</name>
</gene>
<evidence type="ECO:0000313" key="2">
    <source>
        <dbReference type="EMBL" id="GIH64389.1"/>
    </source>
</evidence>
<name>A0ABQ4GSH8_9ACTN</name>
<dbReference type="Proteomes" id="UP000660454">
    <property type="component" value="Unassembled WGS sequence"/>
</dbReference>
<dbReference type="EMBL" id="BOOF01000031">
    <property type="protein sequence ID" value="GIH64389.1"/>
    <property type="molecule type" value="Genomic_DNA"/>
</dbReference>
<proteinExistence type="predicted"/>
<feature type="region of interest" description="Disordered" evidence="1">
    <location>
        <begin position="51"/>
        <end position="71"/>
    </location>
</feature>
<evidence type="ECO:0000313" key="3">
    <source>
        <dbReference type="Proteomes" id="UP000660454"/>
    </source>
</evidence>
<accession>A0ABQ4GSH8</accession>
<sequence length="131" mass="13575">MSTVLPAAETYDVTVPRLTEASAIRSAAEVSPPPAEITATLAMTIPASASPPARSGVLDLVTPPSPEEDGFSLSPAEVAGVGDGQALTDALWAREDGIREANPLPDESGSPSLNLMADILLTPRDRWLGRT</sequence>
<comment type="caution">
    <text evidence="2">The sequence shown here is derived from an EMBL/GenBank/DDBJ whole genome shotgun (WGS) entry which is preliminary data.</text>
</comment>
<organism evidence="2 3">
    <name type="scientific">Microbispora siamensis</name>
    <dbReference type="NCBI Taxonomy" id="564413"/>
    <lineage>
        <taxon>Bacteria</taxon>
        <taxon>Bacillati</taxon>
        <taxon>Actinomycetota</taxon>
        <taxon>Actinomycetes</taxon>
        <taxon>Streptosporangiales</taxon>
        <taxon>Streptosporangiaceae</taxon>
        <taxon>Microbispora</taxon>
    </lineage>
</organism>
<protein>
    <submittedName>
        <fullName evidence="2">Uncharacterized protein</fullName>
    </submittedName>
</protein>
<keyword evidence="3" id="KW-1185">Reference proteome</keyword>
<evidence type="ECO:0000256" key="1">
    <source>
        <dbReference type="SAM" id="MobiDB-lite"/>
    </source>
</evidence>
<reference evidence="2 3" key="1">
    <citation type="submission" date="2021-01" db="EMBL/GenBank/DDBJ databases">
        <title>Whole genome shotgun sequence of Microbispora siamensis NBRC 104113.</title>
        <authorList>
            <person name="Komaki H."/>
            <person name="Tamura T."/>
        </authorList>
    </citation>
    <scope>NUCLEOTIDE SEQUENCE [LARGE SCALE GENOMIC DNA]</scope>
    <source>
        <strain evidence="2 3">NBRC 104113</strain>
    </source>
</reference>